<evidence type="ECO:0000313" key="2">
    <source>
        <dbReference type="EMBL" id="QHT24189.1"/>
    </source>
</evidence>
<name>A0A6C0E7F6_9ZZZZ</name>
<reference evidence="2" key="1">
    <citation type="journal article" date="2020" name="Nature">
        <title>Giant virus diversity and host interactions through global metagenomics.</title>
        <authorList>
            <person name="Schulz F."/>
            <person name="Roux S."/>
            <person name="Paez-Espino D."/>
            <person name="Jungbluth S."/>
            <person name="Walsh D.A."/>
            <person name="Denef V.J."/>
            <person name="McMahon K.D."/>
            <person name="Konstantinidis K.T."/>
            <person name="Eloe-Fadrosh E.A."/>
            <person name="Kyrpides N.C."/>
            <person name="Woyke T."/>
        </authorList>
    </citation>
    <scope>NUCLEOTIDE SEQUENCE</scope>
    <source>
        <strain evidence="2">GVMAG-M-3300023179-138</strain>
    </source>
</reference>
<feature type="compositionally biased region" description="Basic and acidic residues" evidence="1">
    <location>
        <begin position="268"/>
        <end position="285"/>
    </location>
</feature>
<dbReference type="AlphaFoldDB" id="A0A6C0E7F6"/>
<feature type="region of interest" description="Disordered" evidence="1">
    <location>
        <begin position="260"/>
        <end position="292"/>
    </location>
</feature>
<accession>A0A6C0E7F6</accession>
<evidence type="ECO:0000256" key="1">
    <source>
        <dbReference type="SAM" id="MobiDB-lite"/>
    </source>
</evidence>
<organism evidence="2">
    <name type="scientific">viral metagenome</name>
    <dbReference type="NCBI Taxonomy" id="1070528"/>
    <lineage>
        <taxon>unclassified sequences</taxon>
        <taxon>metagenomes</taxon>
        <taxon>organismal metagenomes</taxon>
    </lineage>
</organism>
<sequence>MASFSTTLASFCDELKQTFPELEQQISRAVTLGPDQYFASWAKNLPILLARNADALFAERKGFIIGSVRLTPALWAEISENTRAAIWKYLRTLVLESAMGLSDLSAETMQTLMEIIVTEKSGGSMESMMDKLKEMMGADLSGMAMPEIPERLRNGRIAKLAEEMAKQFDPAEFGIDPALLSGDNVEEILKRLMDIYKRDPTMLVNGARRVAEKIKKQIQGGSLNRDDLIAEAQEYVALFKNHPMAKGFLNQSGLAEMFSGLGGSETTPSERRRTVQERLRKKLAERQAATKR</sequence>
<proteinExistence type="predicted"/>
<dbReference type="EMBL" id="MN739743">
    <property type="protein sequence ID" value="QHT24189.1"/>
    <property type="molecule type" value="Genomic_DNA"/>
</dbReference>
<protein>
    <submittedName>
        <fullName evidence="2">Uncharacterized protein</fullName>
    </submittedName>
</protein>